<reference evidence="1" key="2">
    <citation type="submission" date="2021-09" db="EMBL/GenBank/DDBJ databases">
        <authorList>
            <person name="Jia N."/>
            <person name="Wang J."/>
            <person name="Shi W."/>
            <person name="Du L."/>
            <person name="Sun Y."/>
            <person name="Zhan W."/>
            <person name="Jiang J."/>
            <person name="Wang Q."/>
            <person name="Zhang B."/>
            <person name="Ji P."/>
            <person name="Sakyi L.B."/>
            <person name="Cui X."/>
            <person name="Yuan T."/>
            <person name="Jiang B."/>
            <person name="Yang W."/>
            <person name="Lam T.T.-Y."/>
            <person name="Chang Q."/>
            <person name="Ding S."/>
            <person name="Wang X."/>
            <person name="Zhu J."/>
            <person name="Ruan X."/>
            <person name="Zhao L."/>
            <person name="Wei J."/>
            <person name="Que T."/>
            <person name="Du C."/>
            <person name="Cheng J."/>
            <person name="Dai P."/>
            <person name="Han X."/>
            <person name="Huang E."/>
            <person name="Gao Y."/>
            <person name="Liu J."/>
            <person name="Shao H."/>
            <person name="Ye R."/>
            <person name="Li L."/>
            <person name="Wei W."/>
            <person name="Wang X."/>
            <person name="Wang C."/>
            <person name="Huo Q."/>
            <person name="Li W."/>
            <person name="Guo W."/>
            <person name="Chen H."/>
            <person name="Chen S."/>
            <person name="Zhou L."/>
            <person name="Zhou L."/>
            <person name="Ni X."/>
            <person name="Tian J."/>
            <person name="Zhou Y."/>
            <person name="Sheng Y."/>
            <person name="Liu T."/>
            <person name="Pan Y."/>
            <person name="Xia L."/>
            <person name="Li J."/>
            <person name="Zhao F."/>
            <person name="Cao W."/>
        </authorList>
    </citation>
    <scope>NUCLEOTIDE SEQUENCE</scope>
    <source>
        <strain evidence="1">Rsan-2018</strain>
        <tissue evidence="1">Larvae</tissue>
    </source>
</reference>
<protein>
    <recommendedName>
        <fullName evidence="3">Nuclease HARBI1</fullName>
    </recommendedName>
</protein>
<dbReference type="Proteomes" id="UP000821837">
    <property type="component" value="Chromosome 1"/>
</dbReference>
<dbReference type="VEuPathDB" id="VectorBase:RSAN_029876"/>
<evidence type="ECO:0000313" key="1">
    <source>
        <dbReference type="EMBL" id="KAH7984101.1"/>
    </source>
</evidence>
<name>A0A9D4YQC4_RHISA</name>
<keyword evidence="2" id="KW-1185">Reference proteome</keyword>
<comment type="caution">
    <text evidence="1">The sequence shown here is derived from an EMBL/GenBank/DDBJ whole genome shotgun (WGS) entry which is preliminary data.</text>
</comment>
<dbReference type="AlphaFoldDB" id="A0A9D4YQC4"/>
<gene>
    <name evidence="1" type="ORF">HPB52_017072</name>
</gene>
<evidence type="ECO:0000313" key="2">
    <source>
        <dbReference type="Proteomes" id="UP000821837"/>
    </source>
</evidence>
<accession>A0A9D4YQC4</accession>
<sequence>MAHDVSLADFALRASDFLYDDLYRYAAPSNDEEFRVKYRFPKQSMVHILEELRLNRRSDNRGEPILHLLKLLITLRFYATGTRQCVVGDLVNVSQPSVSRSIWEVTQEICVRLFPKYVRLPSIAEVKSVKRRFYNIDGFPGVTGCIDCTHVQIISPGG</sequence>
<evidence type="ECO:0008006" key="3">
    <source>
        <dbReference type="Google" id="ProtNLM"/>
    </source>
</evidence>
<organism evidence="1 2">
    <name type="scientific">Rhipicephalus sanguineus</name>
    <name type="common">Brown dog tick</name>
    <name type="synonym">Ixodes sanguineus</name>
    <dbReference type="NCBI Taxonomy" id="34632"/>
    <lineage>
        <taxon>Eukaryota</taxon>
        <taxon>Metazoa</taxon>
        <taxon>Ecdysozoa</taxon>
        <taxon>Arthropoda</taxon>
        <taxon>Chelicerata</taxon>
        <taxon>Arachnida</taxon>
        <taxon>Acari</taxon>
        <taxon>Parasitiformes</taxon>
        <taxon>Ixodida</taxon>
        <taxon>Ixodoidea</taxon>
        <taxon>Ixodidae</taxon>
        <taxon>Rhipicephalinae</taxon>
        <taxon>Rhipicephalus</taxon>
        <taxon>Rhipicephalus</taxon>
    </lineage>
</organism>
<reference evidence="1" key="1">
    <citation type="journal article" date="2020" name="Cell">
        <title>Large-Scale Comparative Analyses of Tick Genomes Elucidate Their Genetic Diversity and Vector Capacities.</title>
        <authorList>
            <consortium name="Tick Genome and Microbiome Consortium (TIGMIC)"/>
            <person name="Jia N."/>
            <person name="Wang J."/>
            <person name="Shi W."/>
            <person name="Du L."/>
            <person name="Sun Y."/>
            <person name="Zhan W."/>
            <person name="Jiang J.F."/>
            <person name="Wang Q."/>
            <person name="Zhang B."/>
            <person name="Ji P."/>
            <person name="Bell-Sakyi L."/>
            <person name="Cui X.M."/>
            <person name="Yuan T.T."/>
            <person name="Jiang B.G."/>
            <person name="Yang W.F."/>
            <person name="Lam T.T."/>
            <person name="Chang Q.C."/>
            <person name="Ding S.J."/>
            <person name="Wang X.J."/>
            <person name="Zhu J.G."/>
            <person name="Ruan X.D."/>
            <person name="Zhao L."/>
            <person name="Wei J.T."/>
            <person name="Ye R.Z."/>
            <person name="Que T.C."/>
            <person name="Du C.H."/>
            <person name="Zhou Y.H."/>
            <person name="Cheng J.X."/>
            <person name="Dai P.F."/>
            <person name="Guo W.B."/>
            <person name="Han X.H."/>
            <person name="Huang E.J."/>
            <person name="Li L.F."/>
            <person name="Wei W."/>
            <person name="Gao Y.C."/>
            <person name="Liu J.Z."/>
            <person name="Shao H.Z."/>
            <person name="Wang X."/>
            <person name="Wang C.C."/>
            <person name="Yang T.C."/>
            <person name="Huo Q.B."/>
            <person name="Li W."/>
            <person name="Chen H.Y."/>
            <person name="Chen S.E."/>
            <person name="Zhou L.G."/>
            <person name="Ni X.B."/>
            <person name="Tian J.H."/>
            <person name="Sheng Y."/>
            <person name="Liu T."/>
            <person name="Pan Y.S."/>
            <person name="Xia L.Y."/>
            <person name="Li J."/>
            <person name="Zhao F."/>
            <person name="Cao W.C."/>
        </authorList>
    </citation>
    <scope>NUCLEOTIDE SEQUENCE</scope>
    <source>
        <strain evidence="1">Rsan-2018</strain>
    </source>
</reference>
<dbReference type="EMBL" id="JABSTV010001245">
    <property type="protein sequence ID" value="KAH7984101.1"/>
    <property type="molecule type" value="Genomic_DNA"/>
</dbReference>
<proteinExistence type="predicted"/>